<sequence length="109" mass="12485">MLLDENFPIRKHFPFLNRRFDLKHVGVDLNLEGLSDPEVYALARKENRLVVTRNIKDFRELALTSNDTGVIGISPNLIFEQIDKKLTALLNKSTKKSLFGKLTTITEET</sequence>
<gene>
    <name evidence="2" type="ORF">A3C59_04475</name>
</gene>
<evidence type="ECO:0000259" key="1">
    <source>
        <dbReference type="Pfam" id="PF18480"/>
    </source>
</evidence>
<dbReference type="AlphaFoldDB" id="A0A1F5JUC1"/>
<dbReference type="InterPro" id="IPR041049">
    <property type="entry name" value="DUF5615"/>
</dbReference>
<evidence type="ECO:0000313" key="2">
    <source>
        <dbReference type="EMBL" id="OGE32234.1"/>
    </source>
</evidence>
<feature type="domain" description="DUF5615" evidence="1">
    <location>
        <begin position="2"/>
        <end position="107"/>
    </location>
</feature>
<dbReference type="Proteomes" id="UP000176902">
    <property type="component" value="Unassembled WGS sequence"/>
</dbReference>
<protein>
    <recommendedName>
        <fullName evidence="1">DUF5615 domain-containing protein</fullName>
    </recommendedName>
</protein>
<name>A0A1F5JUC1_9BACT</name>
<dbReference type="EMBL" id="MFCV01000030">
    <property type="protein sequence ID" value="OGE32234.1"/>
    <property type="molecule type" value="Genomic_DNA"/>
</dbReference>
<reference evidence="2 3" key="1">
    <citation type="journal article" date="2016" name="Nat. Commun.">
        <title>Thousands of microbial genomes shed light on interconnected biogeochemical processes in an aquifer system.</title>
        <authorList>
            <person name="Anantharaman K."/>
            <person name="Brown C.T."/>
            <person name="Hug L.A."/>
            <person name="Sharon I."/>
            <person name="Castelle C.J."/>
            <person name="Probst A.J."/>
            <person name="Thomas B.C."/>
            <person name="Singh A."/>
            <person name="Wilkins M.J."/>
            <person name="Karaoz U."/>
            <person name="Brodie E.L."/>
            <person name="Williams K.H."/>
            <person name="Hubbard S.S."/>
            <person name="Banfield J.F."/>
        </authorList>
    </citation>
    <scope>NUCLEOTIDE SEQUENCE [LARGE SCALE GENOMIC DNA]</scope>
</reference>
<dbReference type="Pfam" id="PF18480">
    <property type="entry name" value="DUF5615"/>
    <property type="match status" value="1"/>
</dbReference>
<comment type="caution">
    <text evidence="2">The sequence shown here is derived from an EMBL/GenBank/DDBJ whole genome shotgun (WGS) entry which is preliminary data.</text>
</comment>
<evidence type="ECO:0000313" key="3">
    <source>
        <dbReference type="Proteomes" id="UP000176902"/>
    </source>
</evidence>
<dbReference type="STRING" id="1797768.A3C59_04475"/>
<organism evidence="2 3">
    <name type="scientific">Candidatus Daviesbacteria bacterium RIFCSPHIGHO2_02_FULL_36_13</name>
    <dbReference type="NCBI Taxonomy" id="1797768"/>
    <lineage>
        <taxon>Bacteria</taxon>
        <taxon>Candidatus Daviesiibacteriota</taxon>
    </lineage>
</organism>
<proteinExistence type="predicted"/>
<accession>A0A1F5JUC1</accession>